<dbReference type="EMBL" id="CAEZUE010000110">
    <property type="protein sequence ID" value="CAB4596868.1"/>
    <property type="molecule type" value="Genomic_DNA"/>
</dbReference>
<protein>
    <submittedName>
        <fullName evidence="1">Unannotated protein</fullName>
    </submittedName>
</protein>
<reference evidence="1" key="1">
    <citation type="submission" date="2020-05" db="EMBL/GenBank/DDBJ databases">
        <authorList>
            <person name="Chiriac C."/>
            <person name="Salcher M."/>
            <person name="Ghai R."/>
            <person name="Kavagutti S V."/>
        </authorList>
    </citation>
    <scope>NUCLEOTIDE SEQUENCE</scope>
</reference>
<dbReference type="PROSITE" id="PS00092">
    <property type="entry name" value="N6_MTASE"/>
    <property type="match status" value="1"/>
</dbReference>
<accession>A0A6J6GJ86</accession>
<dbReference type="GO" id="GO:0003676">
    <property type="term" value="F:nucleic acid binding"/>
    <property type="evidence" value="ECO:0007669"/>
    <property type="project" value="InterPro"/>
</dbReference>
<dbReference type="GO" id="GO:0032259">
    <property type="term" value="P:methylation"/>
    <property type="evidence" value="ECO:0007669"/>
    <property type="project" value="InterPro"/>
</dbReference>
<dbReference type="InterPro" id="IPR002052">
    <property type="entry name" value="DNA_methylase_N6_adenine_CS"/>
</dbReference>
<organism evidence="1">
    <name type="scientific">freshwater metagenome</name>
    <dbReference type="NCBI Taxonomy" id="449393"/>
    <lineage>
        <taxon>unclassified sequences</taxon>
        <taxon>metagenomes</taxon>
        <taxon>ecological metagenomes</taxon>
    </lineage>
</organism>
<dbReference type="Gene3D" id="3.40.50.150">
    <property type="entry name" value="Vaccinia Virus protein VP39"/>
    <property type="match status" value="1"/>
</dbReference>
<evidence type="ECO:0000313" key="1">
    <source>
        <dbReference type="EMBL" id="CAB4596868.1"/>
    </source>
</evidence>
<dbReference type="GO" id="GO:0008168">
    <property type="term" value="F:methyltransferase activity"/>
    <property type="evidence" value="ECO:0007669"/>
    <property type="project" value="InterPro"/>
</dbReference>
<sequence length="88" mass="9919">MKSHRSTALAFLESSTDTWDIVFLDPPYDTPNSEVEQVVAALVERLSPDALVAVERSAREPEPRWPAGIERLNPKTYGETTLYWLSAE</sequence>
<dbReference type="AlphaFoldDB" id="A0A6J6GJ86"/>
<name>A0A6J6GJ86_9ZZZZ</name>
<dbReference type="Pfam" id="PF03602">
    <property type="entry name" value="Cons_hypoth95"/>
    <property type="match status" value="1"/>
</dbReference>
<dbReference type="SUPFAM" id="SSF53335">
    <property type="entry name" value="S-adenosyl-L-methionine-dependent methyltransferases"/>
    <property type="match status" value="1"/>
</dbReference>
<proteinExistence type="predicted"/>
<dbReference type="InterPro" id="IPR029063">
    <property type="entry name" value="SAM-dependent_MTases_sf"/>
</dbReference>
<gene>
    <name evidence="1" type="ORF">UFOPK1788_00843</name>
</gene>